<feature type="chain" id="PRO_5045584326" evidence="2">
    <location>
        <begin position="34"/>
        <end position="110"/>
    </location>
</feature>
<dbReference type="EMBL" id="CP120992">
    <property type="protein sequence ID" value="WLQ41546.1"/>
    <property type="molecule type" value="Genomic_DNA"/>
</dbReference>
<feature type="region of interest" description="Disordered" evidence="1">
    <location>
        <begin position="67"/>
        <end position="110"/>
    </location>
</feature>
<dbReference type="RefSeq" id="WP_306088385.1">
    <property type="nucleotide sequence ID" value="NZ_CP120992.1"/>
</dbReference>
<evidence type="ECO:0000313" key="4">
    <source>
        <dbReference type="Proteomes" id="UP001229952"/>
    </source>
</evidence>
<proteinExistence type="predicted"/>
<reference evidence="3 4" key="1">
    <citation type="submission" date="2023-03" db="EMBL/GenBank/DDBJ databases">
        <title>Isolation and description of six Streptomyces strains from soil environments, able to metabolize different microbial glucans.</title>
        <authorList>
            <person name="Widen T."/>
            <person name="Larsbrink J."/>
        </authorList>
    </citation>
    <scope>NUCLEOTIDE SEQUENCE [LARGE SCALE GENOMIC DNA]</scope>
    <source>
        <strain evidence="3 4">Mut2</strain>
    </source>
</reference>
<protein>
    <submittedName>
        <fullName evidence="3">Uncharacterized protein</fullName>
    </submittedName>
</protein>
<name>A0ABY9I4W6_9ACTN</name>
<evidence type="ECO:0000313" key="3">
    <source>
        <dbReference type="EMBL" id="WLQ41546.1"/>
    </source>
</evidence>
<feature type="signal peptide" evidence="2">
    <location>
        <begin position="1"/>
        <end position="33"/>
    </location>
</feature>
<evidence type="ECO:0000256" key="2">
    <source>
        <dbReference type="SAM" id="SignalP"/>
    </source>
</evidence>
<evidence type="ECO:0000256" key="1">
    <source>
        <dbReference type="SAM" id="MobiDB-lite"/>
    </source>
</evidence>
<keyword evidence="2" id="KW-0732">Signal</keyword>
<sequence length="110" mass="11083">MSRATRATRCTAVVTTLAAGVLGALVWAAPAQAAGVGVAATQHGTLDFVWPTAPGGDPRTPDDFVRPVAPGDGTGGQRMPGDFVWPVAPGHDGGSHTPDDFVWPAPPASS</sequence>
<dbReference type="Proteomes" id="UP001229952">
    <property type="component" value="Chromosome"/>
</dbReference>
<keyword evidence="4" id="KW-1185">Reference proteome</keyword>
<organism evidence="3 4">
    <name type="scientific">Streptomyces laculatispora</name>
    <dbReference type="NCBI Taxonomy" id="887464"/>
    <lineage>
        <taxon>Bacteria</taxon>
        <taxon>Bacillati</taxon>
        <taxon>Actinomycetota</taxon>
        <taxon>Actinomycetes</taxon>
        <taxon>Kitasatosporales</taxon>
        <taxon>Streptomycetaceae</taxon>
        <taxon>Streptomyces</taxon>
    </lineage>
</organism>
<gene>
    <name evidence="3" type="ORF">P8A22_17080</name>
</gene>
<accession>A0ABY9I4W6</accession>